<accession>A0ABV2AFE5</accession>
<comment type="caution">
    <text evidence="1">The sequence shown here is derived from an EMBL/GenBank/DDBJ whole genome shotgun (WGS) entry which is preliminary data.</text>
</comment>
<keyword evidence="2" id="KW-1185">Reference proteome</keyword>
<dbReference type="Proteomes" id="UP001439008">
    <property type="component" value="Unassembled WGS sequence"/>
</dbReference>
<proteinExistence type="predicted"/>
<gene>
    <name evidence="1" type="ORF">MHBO_000119</name>
</gene>
<protein>
    <submittedName>
        <fullName evidence="1">Uncharacterized protein</fullName>
    </submittedName>
</protein>
<sequence length="286" mass="32970">MFLLPKKVLQIPKCYDEAIKFTHQNCESVENYYRNGCTLLVSKGYRFKHGSSFSKYIFLTNFNYLTLCDIVVKSCSHEAYLNPSEQCEKEDLSFFGECVFESYLPIQFIETNSDYSKYKSIDCNKYGLITTKFDTVTGCPLYIFSEFKGVLKYSDACIIRGEYFFDGCVISVSSSYKILTSENKFERSMNVQCTKSGNSIPSSIQIFKGCSKPNSNKKDAIEFNPSCTYLDDKFYGICEINLTKNHVFVEGNFLLEKLTLHCLENGEFDKNYLKIDTCFLRKNQSM</sequence>
<evidence type="ECO:0000313" key="1">
    <source>
        <dbReference type="EMBL" id="MES1918098.1"/>
    </source>
</evidence>
<reference evidence="1 2" key="1">
    <citation type="journal article" date="2024" name="BMC Biol.">
        <title>Comparative genomics of Ascetosporea gives new insight into the evolutionary basis for animal parasitism in Rhizaria.</title>
        <authorList>
            <person name="Hiltunen Thoren M."/>
            <person name="Onut-Brannstrom I."/>
            <person name="Alfjorden A."/>
            <person name="Peckova H."/>
            <person name="Swords F."/>
            <person name="Hooper C."/>
            <person name="Holzer A.S."/>
            <person name="Bass D."/>
            <person name="Burki F."/>
        </authorList>
    </citation>
    <scope>NUCLEOTIDE SEQUENCE [LARGE SCALE GENOMIC DNA]</scope>
    <source>
        <strain evidence="1">20-A016</strain>
    </source>
</reference>
<organism evidence="1 2">
    <name type="scientific">Bonamia ostreae</name>
    <dbReference type="NCBI Taxonomy" id="126728"/>
    <lineage>
        <taxon>Eukaryota</taxon>
        <taxon>Sar</taxon>
        <taxon>Rhizaria</taxon>
        <taxon>Endomyxa</taxon>
        <taxon>Ascetosporea</taxon>
        <taxon>Haplosporida</taxon>
        <taxon>Bonamia</taxon>
    </lineage>
</organism>
<name>A0ABV2AFE5_9EUKA</name>
<dbReference type="EMBL" id="JBDODL010000015">
    <property type="protein sequence ID" value="MES1918098.1"/>
    <property type="molecule type" value="Genomic_DNA"/>
</dbReference>
<evidence type="ECO:0000313" key="2">
    <source>
        <dbReference type="Proteomes" id="UP001439008"/>
    </source>
</evidence>